<evidence type="ECO:0000313" key="3">
    <source>
        <dbReference type="Proteomes" id="UP000676194"/>
    </source>
</evidence>
<keyword evidence="3" id="KW-1185">Reference proteome</keyword>
<dbReference type="InterPro" id="IPR051815">
    <property type="entry name" value="Molybdate_resp_trans_reg"/>
</dbReference>
<proteinExistence type="predicted"/>
<dbReference type="PANTHER" id="PTHR30432">
    <property type="entry name" value="TRANSCRIPTIONAL REGULATOR MODE"/>
    <property type="match status" value="1"/>
</dbReference>
<dbReference type="InterPro" id="IPR036388">
    <property type="entry name" value="WH-like_DNA-bd_sf"/>
</dbReference>
<sequence>MLDQKNDWNLKVRVWIERDGEKVLGPGRYELLGHIDTHHSISAAAKQMKMSYRRAWSLVQDINRAAGETLVEVSTGGKGGGGAILTPRGKEAVRIYESLLKKTARLASDFNKPARKSS</sequence>
<dbReference type="Proteomes" id="UP000676194">
    <property type="component" value="Chromosome"/>
</dbReference>
<dbReference type="PANTHER" id="PTHR30432:SF1">
    <property type="entry name" value="DNA-BINDING TRANSCRIPTIONAL DUAL REGULATOR MODE"/>
    <property type="match status" value="1"/>
</dbReference>
<dbReference type="EMBL" id="CP074694">
    <property type="protein sequence ID" value="QVL31366.1"/>
    <property type="molecule type" value="Genomic_DNA"/>
</dbReference>
<gene>
    <name evidence="2" type="ORF">KIH39_21345</name>
</gene>
<dbReference type="GO" id="GO:0003700">
    <property type="term" value="F:DNA-binding transcription factor activity"/>
    <property type="evidence" value="ECO:0007669"/>
    <property type="project" value="InterPro"/>
</dbReference>
<dbReference type="KEGG" id="tsph:KIH39_21345"/>
<evidence type="ECO:0000313" key="2">
    <source>
        <dbReference type="EMBL" id="QVL31366.1"/>
    </source>
</evidence>
<protein>
    <submittedName>
        <fullName evidence="2">LysR family transcriptional regulator</fullName>
    </submittedName>
</protein>
<reference evidence="2" key="1">
    <citation type="submission" date="2021-05" db="EMBL/GenBank/DDBJ databases">
        <title>Complete genome sequence of the cellulolytic planctomycete Telmatocola sphagniphila SP2T and characterization of the first cellulase from planctomycetes.</title>
        <authorList>
            <person name="Rakitin A.L."/>
            <person name="Beletsky A.V."/>
            <person name="Naumoff D.G."/>
            <person name="Kulichevskaya I.S."/>
            <person name="Mardanov A.V."/>
            <person name="Ravin N.V."/>
            <person name="Dedysh S.N."/>
        </authorList>
    </citation>
    <scope>NUCLEOTIDE SEQUENCE</scope>
    <source>
        <strain evidence="2">SP2T</strain>
    </source>
</reference>
<dbReference type="SUPFAM" id="SSF46785">
    <property type="entry name" value="Winged helix' DNA-binding domain"/>
    <property type="match status" value="1"/>
</dbReference>
<feature type="domain" description="HTH lysR-type" evidence="1">
    <location>
        <begin position="32"/>
        <end position="89"/>
    </location>
</feature>
<accession>A0A8E6B445</accession>
<dbReference type="AlphaFoldDB" id="A0A8E6B445"/>
<name>A0A8E6B445_9BACT</name>
<dbReference type="RefSeq" id="WP_213495247.1">
    <property type="nucleotide sequence ID" value="NZ_CP074694.1"/>
</dbReference>
<dbReference type="Pfam" id="PF00126">
    <property type="entry name" value="HTH_1"/>
    <property type="match status" value="1"/>
</dbReference>
<dbReference type="InterPro" id="IPR036390">
    <property type="entry name" value="WH_DNA-bd_sf"/>
</dbReference>
<dbReference type="Gene3D" id="1.10.10.10">
    <property type="entry name" value="Winged helix-like DNA-binding domain superfamily/Winged helix DNA-binding domain"/>
    <property type="match status" value="1"/>
</dbReference>
<organism evidence="2 3">
    <name type="scientific">Telmatocola sphagniphila</name>
    <dbReference type="NCBI Taxonomy" id="1123043"/>
    <lineage>
        <taxon>Bacteria</taxon>
        <taxon>Pseudomonadati</taxon>
        <taxon>Planctomycetota</taxon>
        <taxon>Planctomycetia</taxon>
        <taxon>Gemmatales</taxon>
        <taxon>Gemmataceae</taxon>
    </lineage>
</organism>
<dbReference type="InterPro" id="IPR000847">
    <property type="entry name" value="LysR_HTH_N"/>
</dbReference>
<evidence type="ECO:0000259" key="1">
    <source>
        <dbReference type="Pfam" id="PF00126"/>
    </source>
</evidence>